<evidence type="ECO:0000313" key="2">
    <source>
        <dbReference type="Proteomes" id="UP000308600"/>
    </source>
</evidence>
<protein>
    <submittedName>
        <fullName evidence="1">Uncharacterized protein</fullName>
    </submittedName>
</protein>
<gene>
    <name evidence="1" type="ORF">BDN72DRAFT_956176</name>
</gene>
<keyword evidence="2" id="KW-1185">Reference proteome</keyword>
<organism evidence="1 2">
    <name type="scientific">Pluteus cervinus</name>
    <dbReference type="NCBI Taxonomy" id="181527"/>
    <lineage>
        <taxon>Eukaryota</taxon>
        <taxon>Fungi</taxon>
        <taxon>Dikarya</taxon>
        <taxon>Basidiomycota</taxon>
        <taxon>Agaricomycotina</taxon>
        <taxon>Agaricomycetes</taxon>
        <taxon>Agaricomycetidae</taxon>
        <taxon>Agaricales</taxon>
        <taxon>Pluteineae</taxon>
        <taxon>Pluteaceae</taxon>
        <taxon>Pluteus</taxon>
    </lineage>
</organism>
<feature type="non-terminal residue" evidence="1">
    <location>
        <position position="299"/>
    </location>
</feature>
<reference evidence="1 2" key="1">
    <citation type="journal article" date="2019" name="Nat. Ecol. Evol.">
        <title>Megaphylogeny resolves global patterns of mushroom evolution.</title>
        <authorList>
            <person name="Varga T."/>
            <person name="Krizsan K."/>
            <person name="Foldi C."/>
            <person name="Dima B."/>
            <person name="Sanchez-Garcia M."/>
            <person name="Sanchez-Ramirez S."/>
            <person name="Szollosi G.J."/>
            <person name="Szarkandi J.G."/>
            <person name="Papp V."/>
            <person name="Albert L."/>
            <person name="Andreopoulos W."/>
            <person name="Angelini C."/>
            <person name="Antonin V."/>
            <person name="Barry K.W."/>
            <person name="Bougher N.L."/>
            <person name="Buchanan P."/>
            <person name="Buyck B."/>
            <person name="Bense V."/>
            <person name="Catcheside P."/>
            <person name="Chovatia M."/>
            <person name="Cooper J."/>
            <person name="Damon W."/>
            <person name="Desjardin D."/>
            <person name="Finy P."/>
            <person name="Geml J."/>
            <person name="Haridas S."/>
            <person name="Hughes K."/>
            <person name="Justo A."/>
            <person name="Karasinski D."/>
            <person name="Kautmanova I."/>
            <person name="Kiss B."/>
            <person name="Kocsube S."/>
            <person name="Kotiranta H."/>
            <person name="LaButti K.M."/>
            <person name="Lechner B.E."/>
            <person name="Liimatainen K."/>
            <person name="Lipzen A."/>
            <person name="Lukacs Z."/>
            <person name="Mihaltcheva S."/>
            <person name="Morgado L.N."/>
            <person name="Niskanen T."/>
            <person name="Noordeloos M.E."/>
            <person name="Ohm R.A."/>
            <person name="Ortiz-Santana B."/>
            <person name="Ovrebo C."/>
            <person name="Racz N."/>
            <person name="Riley R."/>
            <person name="Savchenko A."/>
            <person name="Shiryaev A."/>
            <person name="Soop K."/>
            <person name="Spirin V."/>
            <person name="Szebenyi C."/>
            <person name="Tomsovsky M."/>
            <person name="Tulloss R.E."/>
            <person name="Uehling J."/>
            <person name="Grigoriev I.V."/>
            <person name="Vagvolgyi C."/>
            <person name="Papp T."/>
            <person name="Martin F.M."/>
            <person name="Miettinen O."/>
            <person name="Hibbett D.S."/>
            <person name="Nagy L.G."/>
        </authorList>
    </citation>
    <scope>NUCLEOTIDE SEQUENCE [LARGE SCALE GENOMIC DNA]</scope>
    <source>
        <strain evidence="1 2">NL-1719</strain>
    </source>
</reference>
<dbReference type="Proteomes" id="UP000308600">
    <property type="component" value="Unassembled WGS sequence"/>
</dbReference>
<accession>A0ACD3B7L9</accession>
<sequence length="299" mass="34379">MEQCRPLLLFPSLTHLSLFFEDAHLSLVPFVLETITKLEVLILWEDGDNTFPIGSRDQDLRILEELKDPRVTYLQCDFIYGWEMGARGMMDPWAFAEGMVAQRRRELENPTTTMAEKLPAELGFLVFTMAFKSDPEHSLHLQLVAKRVHQWLIPFIYEVVIAHAERAWPPVELTHDNLPLYGRHVRHLLYRLSRGVSDSDIQSYITQCPNLQTLALWILFRDPLQEAIPFIEILTNLSHLTELSINLNLFPPTPSESLSQVLSRITHLDVVNALFTWEHCKPLLLFPSLTHLSVPPGVG</sequence>
<dbReference type="EMBL" id="ML208272">
    <property type="protein sequence ID" value="TFK73836.1"/>
    <property type="molecule type" value="Genomic_DNA"/>
</dbReference>
<name>A0ACD3B7L9_9AGAR</name>
<evidence type="ECO:0000313" key="1">
    <source>
        <dbReference type="EMBL" id="TFK73836.1"/>
    </source>
</evidence>
<proteinExistence type="predicted"/>